<dbReference type="InterPro" id="IPR046117">
    <property type="entry name" value="DUF6054"/>
</dbReference>
<accession>A0A9D1Z383</accession>
<name>A0A9D1Z383_9FIRM</name>
<evidence type="ECO:0000313" key="2">
    <source>
        <dbReference type="Proteomes" id="UP000886824"/>
    </source>
</evidence>
<sequence>MAESYFVDMDLRACGQAVHDAVTDSITGTLIDHYEVSHPAGGHCVVAVYEKHYYRAGNRLTLTVILDDFTGRTRVHCISGGGGEGLFRFDWGASESFEDVVHRALAPYRR</sequence>
<reference evidence="1" key="2">
    <citation type="submission" date="2021-04" db="EMBL/GenBank/DDBJ databases">
        <authorList>
            <person name="Gilroy R."/>
        </authorList>
    </citation>
    <scope>NUCLEOTIDE SEQUENCE</scope>
    <source>
        <strain evidence="1">CHK33-7979</strain>
    </source>
</reference>
<dbReference type="EMBL" id="DXCX01000039">
    <property type="protein sequence ID" value="HIY73097.1"/>
    <property type="molecule type" value="Genomic_DNA"/>
</dbReference>
<proteinExistence type="predicted"/>
<comment type="caution">
    <text evidence="1">The sequence shown here is derived from an EMBL/GenBank/DDBJ whole genome shotgun (WGS) entry which is preliminary data.</text>
</comment>
<reference evidence="1" key="1">
    <citation type="journal article" date="2021" name="PeerJ">
        <title>Extensive microbial diversity within the chicken gut microbiome revealed by metagenomics and culture.</title>
        <authorList>
            <person name="Gilroy R."/>
            <person name="Ravi A."/>
            <person name="Getino M."/>
            <person name="Pursley I."/>
            <person name="Horton D.L."/>
            <person name="Alikhan N.F."/>
            <person name="Baker D."/>
            <person name="Gharbi K."/>
            <person name="Hall N."/>
            <person name="Watson M."/>
            <person name="Adriaenssens E.M."/>
            <person name="Foster-Nyarko E."/>
            <person name="Jarju S."/>
            <person name="Secka A."/>
            <person name="Antonio M."/>
            <person name="Oren A."/>
            <person name="Chaudhuri R.R."/>
            <person name="La Ragione R."/>
            <person name="Hildebrand F."/>
            <person name="Pallen M.J."/>
        </authorList>
    </citation>
    <scope>NUCLEOTIDE SEQUENCE</scope>
    <source>
        <strain evidence="1">CHK33-7979</strain>
    </source>
</reference>
<organism evidence="1 2">
    <name type="scientific">Candidatus Intestinimonas merdavium</name>
    <dbReference type="NCBI Taxonomy" id="2838622"/>
    <lineage>
        <taxon>Bacteria</taxon>
        <taxon>Bacillati</taxon>
        <taxon>Bacillota</taxon>
        <taxon>Clostridia</taxon>
        <taxon>Eubacteriales</taxon>
        <taxon>Intestinimonas</taxon>
    </lineage>
</organism>
<dbReference type="AlphaFoldDB" id="A0A9D1Z383"/>
<gene>
    <name evidence="1" type="ORF">H9826_03840</name>
</gene>
<dbReference type="Pfam" id="PF19524">
    <property type="entry name" value="DUF6054"/>
    <property type="match status" value="1"/>
</dbReference>
<evidence type="ECO:0000313" key="1">
    <source>
        <dbReference type="EMBL" id="HIY73097.1"/>
    </source>
</evidence>
<dbReference type="Proteomes" id="UP000886824">
    <property type="component" value="Unassembled WGS sequence"/>
</dbReference>
<protein>
    <submittedName>
        <fullName evidence="1">Uncharacterized protein</fullName>
    </submittedName>
</protein>